<evidence type="ECO:0000313" key="2">
    <source>
        <dbReference type="EMBL" id="SDD01672.1"/>
    </source>
</evidence>
<protein>
    <submittedName>
        <fullName evidence="2">Uncharacterized protein</fullName>
    </submittedName>
</protein>
<feature type="transmembrane region" description="Helical" evidence="1">
    <location>
        <begin position="12"/>
        <end position="37"/>
    </location>
</feature>
<dbReference type="EMBL" id="FNAD01000001">
    <property type="protein sequence ID" value="SDD01672.1"/>
    <property type="molecule type" value="Genomic_DNA"/>
</dbReference>
<keyword evidence="3" id="KW-1185">Reference proteome</keyword>
<organism evidence="2 3">
    <name type="scientific">Glycomyces harbinensis</name>
    <dbReference type="NCBI Taxonomy" id="58114"/>
    <lineage>
        <taxon>Bacteria</taxon>
        <taxon>Bacillati</taxon>
        <taxon>Actinomycetota</taxon>
        <taxon>Actinomycetes</taxon>
        <taxon>Glycomycetales</taxon>
        <taxon>Glycomycetaceae</taxon>
        <taxon>Glycomyces</taxon>
    </lineage>
</organism>
<dbReference type="Proteomes" id="UP000198949">
    <property type="component" value="Unassembled WGS sequence"/>
</dbReference>
<evidence type="ECO:0000313" key="3">
    <source>
        <dbReference type="Proteomes" id="UP000198949"/>
    </source>
</evidence>
<proteinExistence type="predicted"/>
<keyword evidence="1" id="KW-1133">Transmembrane helix</keyword>
<reference evidence="3" key="1">
    <citation type="submission" date="2016-10" db="EMBL/GenBank/DDBJ databases">
        <authorList>
            <person name="Varghese N."/>
            <person name="Submissions S."/>
        </authorList>
    </citation>
    <scope>NUCLEOTIDE SEQUENCE [LARGE SCALE GENOMIC DNA]</scope>
    <source>
        <strain evidence="3">CGMCC 4.3516</strain>
    </source>
</reference>
<keyword evidence="1" id="KW-0472">Membrane</keyword>
<keyword evidence="1" id="KW-0812">Transmembrane</keyword>
<dbReference type="AlphaFoldDB" id="A0A1G6RAM6"/>
<sequence length="147" mass="14820">MVSPPAPTVRRALIAAVWLAVVLAGLLAAVWGVGWALQGGPQPSVATVAQATHLAFPDGTDVVDADLSQMQSPTPGDRAEVTVDIPSEAFGDFLDDNDMDAPLIAGTTPAGTASGIIPSGCGTDACWAATIVVTDDAVQVDLAVTLL</sequence>
<evidence type="ECO:0000256" key="1">
    <source>
        <dbReference type="SAM" id="Phobius"/>
    </source>
</evidence>
<dbReference type="RefSeq" id="WP_091027528.1">
    <property type="nucleotide sequence ID" value="NZ_FNAD01000001.1"/>
</dbReference>
<gene>
    <name evidence="2" type="ORF">SAMN05216270_101397</name>
</gene>
<name>A0A1G6RAM6_9ACTN</name>
<dbReference type="STRING" id="58114.SAMN05216270_101397"/>
<accession>A0A1G6RAM6</accession>